<evidence type="ECO:0000256" key="5">
    <source>
        <dbReference type="PROSITE-ProRule" id="PRU00043"/>
    </source>
</evidence>
<keyword evidence="5" id="KW-0106">Calcium</keyword>
<dbReference type="InterPro" id="IPR050174">
    <property type="entry name" value="Protocadherin/Cadherin-CA"/>
</dbReference>
<dbReference type="CDD" id="cd11304">
    <property type="entry name" value="Cadherin_repeat"/>
    <property type="match status" value="1"/>
</dbReference>
<reference evidence="7 8" key="1">
    <citation type="journal article" date="2023" name="BMC Biol.">
        <title>The compact genome of the sponge Oopsacas minuta (Hexactinellida) is lacking key metazoan core genes.</title>
        <authorList>
            <person name="Santini S."/>
            <person name="Schenkelaars Q."/>
            <person name="Jourda C."/>
            <person name="Duchesne M."/>
            <person name="Belahbib H."/>
            <person name="Rocher C."/>
            <person name="Selva M."/>
            <person name="Riesgo A."/>
            <person name="Vervoort M."/>
            <person name="Leys S.P."/>
            <person name="Kodjabachian L."/>
            <person name="Le Bivic A."/>
            <person name="Borchiellini C."/>
            <person name="Claverie J.M."/>
            <person name="Renard E."/>
        </authorList>
    </citation>
    <scope>NUCLEOTIDE SEQUENCE [LARGE SCALE GENOMIC DNA]</scope>
    <source>
        <strain evidence="7">SPO-2</strain>
    </source>
</reference>
<accession>A0AAV7K5Y5</accession>
<evidence type="ECO:0000313" key="7">
    <source>
        <dbReference type="EMBL" id="KAI6656646.1"/>
    </source>
</evidence>
<dbReference type="InterPro" id="IPR002126">
    <property type="entry name" value="Cadherin-like_dom"/>
</dbReference>
<keyword evidence="2" id="KW-0812">Transmembrane</keyword>
<dbReference type="AlphaFoldDB" id="A0AAV7K5Y5"/>
<evidence type="ECO:0000256" key="2">
    <source>
        <dbReference type="ARBA" id="ARBA00022692"/>
    </source>
</evidence>
<evidence type="ECO:0000259" key="6">
    <source>
        <dbReference type="PROSITE" id="PS50268"/>
    </source>
</evidence>
<dbReference type="Gene3D" id="2.60.40.60">
    <property type="entry name" value="Cadherins"/>
    <property type="match status" value="2"/>
</dbReference>
<dbReference type="InterPro" id="IPR015919">
    <property type="entry name" value="Cadherin-like_sf"/>
</dbReference>
<comment type="caution">
    <text evidence="7">The sequence shown here is derived from an EMBL/GenBank/DDBJ whole genome shotgun (WGS) entry which is preliminary data.</text>
</comment>
<keyword evidence="3" id="KW-0472">Membrane</keyword>
<proteinExistence type="predicted"/>
<dbReference type="PANTHER" id="PTHR24028:SF328">
    <property type="entry name" value="CADHERIN-3"/>
    <property type="match status" value="1"/>
</dbReference>
<dbReference type="Proteomes" id="UP001165289">
    <property type="component" value="Unassembled WGS sequence"/>
</dbReference>
<name>A0AAV7K5Y5_9METZ</name>
<dbReference type="GO" id="GO:0005886">
    <property type="term" value="C:plasma membrane"/>
    <property type="evidence" value="ECO:0007669"/>
    <property type="project" value="TreeGrafter"/>
</dbReference>
<protein>
    <submittedName>
        <fullName evidence="7">Cadherin-87A</fullName>
    </submittedName>
</protein>
<feature type="domain" description="Cadherin" evidence="6">
    <location>
        <begin position="3"/>
        <end position="108"/>
    </location>
</feature>
<evidence type="ECO:0000313" key="8">
    <source>
        <dbReference type="Proteomes" id="UP001165289"/>
    </source>
</evidence>
<evidence type="ECO:0000256" key="4">
    <source>
        <dbReference type="ARBA" id="ARBA00023180"/>
    </source>
</evidence>
<dbReference type="GO" id="GO:0005509">
    <property type="term" value="F:calcium ion binding"/>
    <property type="evidence" value="ECO:0007669"/>
    <property type="project" value="UniProtKB-UniRule"/>
</dbReference>
<organism evidence="7 8">
    <name type="scientific">Oopsacas minuta</name>
    <dbReference type="NCBI Taxonomy" id="111878"/>
    <lineage>
        <taxon>Eukaryota</taxon>
        <taxon>Metazoa</taxon>
        <taxon>Porifera</taxon>
        <taxon>Hexactinellida</taxon>
        <taxon>Hexasterophora</taxon>
        <taxon>Lyssacinosida</taxon>
        <taxon>Leucopsacidae</taxon>
        <taxon>Oopsacas</taxon>
    </lineage>
</organism>
<evidence type="ECO:0000256" key="3">
    <source>
        <dbReference type="ARBA" id="ARBA00022989"/>
    </source>
</evidence>
<dbReference type="EMBL" id="JAKMXF010000139">
    <property type="protein sequence ID" value="KAI6656646.1"/>
    <property type="molecule type" value="Genomic_DNA"/>
</dbReference>
<keyword evidence="8" id="KW-1185">Reference proteome</keyword>
<keyword evidence="3" id="KW-1133">Transmembrane helix</keyword>
<sequence length="219" mass="23844">MVSSGSYEFTFTEDQTADSLIGYVSAVDIDGNPYNCISYSITPPGNGTSPISVTEEDDITTSTTFTPGVTMYEVVATDSGVPPQSTNATIEITVIAARTPDEPENPIFQQTEYHFLLREDVTLHTEIGFVAANRNTSIMATNSFLYSAPQSEVLFQMDTSTGEISNQERPFDFDSGNTNCTFSVIVKLSIIGSIEVQSQDTSLATVYLRNVNEHSQSLL</sequence>
<dbReference type="PROSITE" id="PS50268">
    <property type="entry name" value="CADHERIN_2"/>
    <property type="match status" value="1"/>
</dbReference>
<dbReference type="PANTHER" id="PTHR24028">
    <property type="entry name" value="CADHERIN-87A"/>
    <property type="match status" value="1"/>
</dbReference>
<dbReference type="GO" id="GO:0007156">
    <property type="term" value="P:homophilic cell adhesion via plasma membrane adhesion molecules"/>
    <property type="evidence" value="ECO:0007669"/>
    <property type="project" value="InterPro"/>
</dbReference>
<dbReference type="SUPFAM" id="SSF49313">
    <property type="entry name" value="Cadherin-like"/>
    <property type="match status" value="2"/>
</dbReference>
<gene>
    <name evidence="7" type="ORF">LOD99_11264</name>
</gene>
<keyword evidence="4" id="KW-0325">Glycoprotein</keyword>
<comment type="subcellular location">
    <subcellularLocation>
        <location evidence="1">Membrane</location>
        <topology evidence="1">Single-pass membrane protein</topology>
    </subcellularLocation>
</comment>
<evidence type="ECO:0000256" key="1">
    <source>
        <dbReference type="ARBA" id="ARBA00004167"/>
    </source>
</evidence>